<gene>
    <name evidence="2" type="ORF">GCM10010967_36230</name>
</gene>
<evidence type="ECO:0000256" key="1">
    <source>
        <dbReference type="SAM" id="MobiDB-lite"/>
    </source>
</evidence>
<reference evidence="3" key="1">
    <citation type="journal article" date="2019" name="Int. J. Syst. Evol. Microbiol.">
        <title>The Global Catalogue of Microorganisms (GCM) 10K type strain sequencing project: providing services to taxonomists for standard genome sequencing and annotation.</title>
        <authorList>
            <consortium name="The Broad Institute Genomics Platform"/>
            <consortium name="The Broad Institute Genome Sequencing Center for Infectious Disease"/>
            <person name="Wu L."/>
            <person name="Ma J."/>
        </authorList>
    </citation>
    <scope>NUCLEOTIDE SEQUENCE [LARGE SCALE GENOMIC DNA]</scope>
    <source>
        <strain evidence="3">CGMCC 1.6375</strain>
    </source>
</reference>
<dbReference type="Proteomes" id="UP000632339">
    <property type="component" value="Unassembled WGS sequence"/>
</dbReference>
<organism evidence="2 3">
    <name type="scientific">Dyadobacter beijingensis</name>
    <dbReference type="NCBI Taxonomy" id="365489"/>
    <lineage>
        <taxon>Bacteria</taxon>
        <taxon>Pseudomonadati</taxon>
        <taxon>Bacteroidota</taxon>
        <taxon>Cytophagia</taxon>
        <taxon>Cytophagales</taxon>
        <taxon>Spirosomataceae</taxon>
        <taxon>Dyadobacter</taxon>
    </lineage>
</organism>
<evidence type="ECO:0000313" key="2">
    <source>
        <dbReference type="EMBL" id="GGM99008.1"/>
    </source>
</evidence>
<protein>
    <submittedName>
        <fullName evidence="2">Uncharacterized protein</fullName>
    </submittedName>
</protein>
<accession>A0ABQ2I313</accession>
<name>A0ABQ2I313_9BACT</name>
<sequence length="63" mass="7193">MSIQMGINADKIAQRHLFPAHRSRKDRQQKPRENPGASGMTLQSKKVSHRMITIGHQIVFLTN</sequence>
<keyword evidence="3" id="KW-1185">Reference proteome</keyword>
<comment type="caution">
    <text evidence="2">The sequence shown here is derived from an EMBL/GenBank/DDBJ whole genome shotgun (WGS) entry which is preliminary data.</text>
</comment>
<feature type="region of interest" description="Disordered" evidence="1">
    <location>
        <begin position="1"/>
        <end position="48"/>
    </location>
</feature>
<dbReference type="EMBL" id="BMLI01000002">
    <property type="protein sequence ID" value="GGM99008.1"/>
    <property type="molecule type" value="Genomic_DNA"/>
</dbReference>
<proteinExistence type="predicted"/>
<evidence type="ECO:0000313" key="3">
    <source>
        <dbReference type="Proteomes" id="UP000632339"/>
    </source>
</evidence>